<sequence>MTNIISLPGESGYSLLKRRFIYDPDSALPVLSKPAKMIALKCPRTQTFGLRTDDPKKCDYLMSYST</sequence>
<accession>A0A1N7SHI1</accession>
<organism evidence="1 2">
    <name type="scientific">Paraburkholderia piptadeniae</name>
    <dbReference type="NCBI Taxonomy" id="1701573"/>
    <lineage>
        <taxon>Bacteria</taxon>
        <taxon>Pseudomonadati</taxon>
        <taxon>Pseudomonadota</taxon>
        <taxon>Betaproteobacteria</taxon>
        <taxon>Burkholderiales</taxon>
        <taxon>Burkholderiaceae</taxon>
        <taxon>Paraburkholderia</taxon>
    </lineage>
</organism>
<evidence type="ECO:0000313" key="2">
    <source>
        <dbReference type="Proteomes" id="UP000195569"/>
    </source>
</evidence>
<keyword evidence="2" id="KW-1185">Reference proteome</keyword>
<comment type="caution">
    <text evidence="1">The sequence shown here is derived from an EMBL/GenBank/DDBJ whole genome shotgun (WGS) entry which is preliminary data.</text>
</comment>
<name>A0A1N7SHI1_9BURK</name>
<dbReference type="EMBL" id="CYGY02000053">
    <property type="protein sequence ID" value="SIT46843.1"/>
    <property type="molecule type" value="Genomic_DNA"/>
</dbReference>
<reference evidence="1" key="1">
    <citation type="submission" date="2016-12" db="EMBL/GenBank/DDBJ databases">
        <authorList>
            <person name="Moulin L."/>
        </authorList>
    </citation>
    <scope>NUCLEOTIDE SEQUENCE [LARGE SCALE GENOMIC DNA]</scope>
    <source>
        <strain evidence="1">STM 7183</strain>
    </source>
</reference>
<gene>
    <name evidence="1" type="ORF">BN2476_530016</name>
</gene>
<protein>
    <submittedName>
        <fullName evidence="1">Uncharacterized protein</fullName>
    </submittedName>
</protein>
<dbReference type="Proteomes" id="UP000195569">
    <property type="component" value="Unassembled WGS sequence"/>
</dbReference>
<proteinExistence type="predicted"/>
<dbReference type="AlphaFoldDB" id="A0A1N7SHI1"/>
<evidence type="ECO:0000313" key="1">
    <source>
        <dbReference type="EMBL" id="SIT46843.1"/>
    </source>
</evidence>